<gene>
    <name evidence="1" type="ORF">H8S37_15665</name>
</gene>
<protein>
    <recommendedName>
        <fullName evidence="3">Glycoside hydrolase</fullName>
    </recommendedName>
</protein>
<dbReference type="Proteomes" id="UP000652477">
    <property type="component" value="Unassembled WGS sequence"/>
</dbReference>
<dbReference type="PANTHER" id="PTHR36848">
    <property type="entry name" value="DNA-BINDING PROTEIN (PUTATIVE SECRETED PROTEIN)-RELATED"/>
    <property type="match status" value="1"/>
</dbReference>
<dbReference type="EMBL" id="JACOPF010000004">
    <property type="protein sequence ID" value="MBC5690354.1"/>
    <property type="molecule type" value="Genomic_DNA"/>
</dbReference>
<accession>A0A923LM01</accession>
<dbReference type="InterPro" id="IPR053161">
    <property type="entry name" value="Ulvan_degrading_GH"/>
</dbReference>
<reference evidence="1" key="1">
    <citation type="submission" date="2020-08" db="EMBL/GenBank/DDBJ databases">
        <title>Genome public.</title>
        <authorList>
            <person name="Liu C."/>
            <person name="Sun Q."/>
        </authorList>
    </citation>
    <scope>NUCLEOTIDE SEQUENCE</scope>
    <source>
        <strain evidence="1">NSJ-55</strain>
    </source>
</reference>
<evidence type="ECO:0000313" key="2">
    <source>
        <dbReference type="Proteomes" id="UP000652477"/>
    </source>
</evidence>
<keyword evidence="2" id="KW-1185">Reference proteome</keyword>
<evidence type="ECO:0000313" key="1">
    <source>
        <dbReference type="EMBL" id="MBC5690354.1"/>
    </source>
</evidence>
<comment type="caution">
    <text evidence="1">The sequence shown here is derived from an EMBL/GenBank/DDBJ whole genome shotgun (WGS) entry which is preliminary data.</text>
</comment>
<name>A0A923LM01_9FIRM</name>
<organism evidence="1 2">
    <name type="scientific">Mediterraneibacter hominis</name>
    <dbReference type="NCBI Taxonomy" id="2763054"/>
    <lineage>
        <taxon>Bacteria</taxon>
        <taxon>Bacillati</taxon>
        <taxon>Bacillota</taxon>
        <taxon>Clostridia</taxon>
        <taxon>Lachnospirales</taxon>
        <taxon>Lachnospiraceae</taxon>
        <taxon>Mediterraneibacter</taxon>
    </lineage>
</organism>
<dbReference type="PANTHER" id="PTHR36848:SF2">
    <property type="entry name" value="SECRETED PROTEIN"/>
    <property type="match status" value="1"/>
</dbReference>
<dbReference type="AlphaFoldDB" id="A0A923LM01"/>
<dbReference type="Pfam" id="PF17132">
    <property type="entry name" value="Glyco_hydro_106"/>
    <property type="match status" value="1"/>
</dbReference>
<evidence type="ECO:0008006" key="3">
    <source>
        <dbReference type="Google" id="ProtNLM"/>
    </source>
</evidence>
<dbReference type="RefSeq" id="WP_186877005.1">
    <property type="nucleotide sequence ID" value="NZ_JACOPF010000004.1"/>
</dbReference>
<proteinExistence type="predicted"/>
<sequence length="1060" mass="122462">MKKTSMFQEFEETFKNPGKEFRGTPFWSWNTKLDADCLEKQIEQFKEMGMGGFYMHTRVGLDTEYMGKEYMECIKKAVQIAKEKDLYSCLYDEDRWPSGYGGGKVTVHPQYRSRNILITTYKKGTKTYDHRSADSMASSSPQGNGRFLAAYYVRLNTDGTLASYERCDENAKACPGAKIWYAYLEIAHDSPWFNNQSYVDSLNPEAIRYFIEVTHEAYKKAVGEEFGQTIPSVFTDEPQFGRKKFLGTAESKEEVMLPFTDDFAKSYKKTYGEDLLDHIPELLWELPNEKVSKYRYWYHDHVTERFAEAFSDQVGNWCKENGIRLAGHMMEEPTLQSQTQALGEVMRSLRGFSLPGIDMLCDAREYTTAKQAESVCHQYGKEGVASELYGVTNWDFDFRRHKLQGDWQAALGITHRVHHLNWMSMGGEAKRDYPAAIGFQSPWYKEYGIIETHFARVNTALRKGTPLVKIGVIHPVESCWILFGPNQQTGQKRQELDRRFADVTEWLLFNNLDFDYISESLLPEEWDGRKVGKMEYDAIVVPGCLTLRGTTLSILEEMKKAGKKIVFMGKAPQYIDACRSIAGEEFASRCTQIGFSKLELLTELEPYRLLDIRFHGEKHLKKPNHKKNWNGERTEKYLYQMRQEENGRWLFIANGRAQDNPDLILPDDVKIELAGSWKVTEFDTMTGDKREVEAEVCKDKTVLYRRFFEHDSLLLYLEPAEEAETTTSTGRDICRGSENGKEKNYYTTEGKDWEAKDLFASPVKIEREEPNVLVLDMPRYCFDGKTLEGPEEILRADNRLRTLLHLPLRRAALAQPWTQKKEEKPYKIMLQYEIFCQDAVKDIQLGLEALKESRIWLDKEEISKKETGYFVDPCIHTIALPALKEGLHELKLEVEFTGKVNLESMYLLGDFSVQVTGSRAVLKKERESFFWGSLTEQGMSFYGGNAVYKTEIDLEQGSYILEVSKFRAPLLKVRVDGKDVGEIFKAPYRAAFETTSPGKHLIEIISYGNRVNTFGAIHDCDEQEIYFDPNAWRTTLDSWSYEYQLKKTGILKAPILWKQK</sequence>